<evidence type="ECO:0000259" key="4">
    <source>
        <dbReference type="PROSITE" id="PS50893"/>
    </source>
</evidence>
<protein>
    <submittedName>
        <fullName evidence="5">Unannotated protein</fullName>
    </submittedName>
</protein>
<dbReference type="AlphaFoldDB" id="A0A6J7DTG0"/>
<dbReference type="InterPro" id="IPR003593">
    <property type="entry name" value="AAA+_ATPase"/>
</dbReference>
<sequence>MLIVRDLAIEIGTRRILTPTHLTIGEGEKVGIVGRNGAGKSTILSVLLSEGGEHLRVEGTVQRFGSWAHLPQEPVPGGLGVEPIGLSHILSARGLDKLDADMHTARHAMAADPSSENIEAFTTIEERFRDLGGYEAESEVARLAAGLGLDEEYLLEDLSSLSGGQRRRVDLMRVLYEQPETMVLDEPTNHLDKAAKRWLFDELEKFPGTVLVISHDLPLLDKAIDRVLSLREGRLREYKGNYTKFLEQEEVTIAGEEKLASRQDADIDRLKQLANSMRGQTEKRARLAKVLDNRVDRLKDNRVEVTQRERKVKFKLPTPPRSGDVPLTASGISVRYGDTQILKDTSFITKRGDRILIVGRNGAGKSSLLRCLAEAQVATSGSVKLGANVVRGYFAQEHENLDPNKTVLAHLDNATVETEVQRRALLGAFGLKGSAALQTPDTLSGGERAKLALAMLAASEANLLILDEPTNNLDPRSVEAVGEMLNGWSGTIIAVSHERAFVEALDPTHAVLLPEEYFDLWRDDYMDMVEQR</sequence>
<reference evidence="5" key="1">
    <citation type="submission" date="2020-05" db="EMBL/GenBank/DDBJ databases">
        <authorList>
            <person name="Chiriac C."/>
            <person name="Salcher M."/>
            <person name="Ghai R."/>
            <person name="Kavagutti S V."/>
        </authorList>
    </citation>
    <scope>NUCLEOTIDE SEQUENCE</scope>
</reference>
<accession>A0A6J7DTG0</accession>
<dbReference type="PANTHER" id="PTHR19211">
    <property type="entry name" value="ATP-BINDING TRANSPORT PROTEIN-RELATED"/>
    <property type="match status" value="1"/>
</dbReference>
<gene>
    <name evidence="5" type="ORF">UFOPK3381_00859</name>
</gene>
<organism evidence="5">
    <name type="scientific">freshwater metagenome</name>
    <dbReference type="NCBI Taxonomy" id="449393"/>
    <lineage>
        <taxon>unclassified sequences</taxon>
        <taxon>metagenomes</taxon>
        <taxon>ecological metagenomes</taxon>
    </lineage>
</organism>
<name>A0A6J7DTG0_9ZZZZ</name>
<dbReference type="Pfam" id="PF12848">
    <property type="entry name" value="ABC_tran_Xtn"/>
    <property type="match status" value="1"/>
</dbReference>
<dbReference type="PROSITE" id="PS50893">
    <property type="entry name" value="ABC_TRANSPORTER_2"/>
    <property type="match status" value="2"/>
</dbReference>
<proteinExistence type="predicted"/>
<dbReference type="InterPro" id="IPR032781">
    <property type="entry name" value="ABC_tran_Xtn"/>
</dbReference>
<feature type="domain" description="ABC transporter" evidence="4">
    <location>
        <begin position="2"/>
        <end position="257"/>
    </location>
</feature>
<dbReference type="SUPFAM" id="SSF52540">
    <property type="entry name" value="P-loop containing nucleoside triphosphate hydrolases"/>
    <property type="match status" value="2"/>
</dbReference>
<dbReference type="Gene3D" id="3.40.50.300">
    <property type="entry name" value="P-loop containing nucleotide triphosphate hydrolases"/>
    <property type="match status" value="2"/>
</dbReference>
<evidence type="ECO:0000313" key="5">
    <source>
        <dbReference type="EMBL" id="CAB4871924.1"/>
    </source>
</evidence>
<dbReference type="InterPro" id="IPR017871">
    <property type="entry name" value="ABC_transporter-like_CS"/>
</dbReference>
<evidence type="ECO:0000256" key="1">
    <source>
        <dbReference type="ARBA" id="ARBA00022737"/>
    </source>
</evidence>
<feature type="domain" description="ABC transporter" evidence="4">
    <location>
        <begin position="327"/>
        <end position="530"/>
    </location>
</feature>
<dbReference type="PROSITE" id="PS00211">
    <property type="entry name" value="ABC_TRANSPORTER_1"/>
    <property type="match status" value="1"/>
</dbReference>
<dbReference type="FunFam" id="3.40.50.300:FF:000011">
    <property type="entry name" value="Putative ABC transporter ATP-binding component"/>
    <property type="match status" value="1"/>
</dbReference>
<dbReference type="InterPro" id="IPR003439">
    <property type="entry name" value="ABC_transporter-like_ATP-bd"/>
</dbReference>
<dbReference type="InterPro" id="IPR050611">
    <property type="entry name" value="ABCF"/>
</dbReference>
<dbReference type="EMBL" id="CAFBLN010000031">
    <property type="protein sequence ID" value="CAB4871924.1"/>
    <property type="molecule type" value="Genomic_DNA"/>
</dbReference>
<keyword evidence="3" id="KW-0067">ATP-binding</keyword>
<dbReference type="PANTHER" id="PTHR19211:SF14">
    <property type="entry name" value="ATP-BINDING CASSETTE SUB-FAMILY F MEMBER 1"/>
    <property type="match status" value="1"/>
</dbReference>
<dbReference type="InterPro" id="IPR027417">
    <property type="entry name" value="P-loop_NTPase"/>
</dbReference>
<evidence type="ECO:0000256" key="2">
    <source>
        <dbReference type="ARBA" id="ARBA00022741"/>
    </source>
</evidence>
<dbReference type="Pfam" id="PF00005">
    <property type="entry name" value="ABC_tran"/>
    <property type="match status" value="2"/>
</dbReference>
<dbReference type="GO" id="GO:0016887">
    <property type="term" value="F:ATP hydrolysis activity"/>
    <property type="evidence" value="ECO:0007669"/>
    <property type="project" value="InterPro"/>
</dbReference>
<keyword evidence="1" id="KW-0677">Repeat</keyword>
<dbReference type="GO" id="GO:0005524">
    <property type="term" value="F:ATP binding"/>
    <property type="evidence" value="ECO:0007669"/>
    <property type="project" value="UniProtKB-KW"/>
</dbReference>
<evidence type="ECO:0000256" key="3">
    <source>
        <dbReference type="ARBA" id="ARBA00022840"/>
    </source>
</evidence>
<dbReference type="SMART" id="SM00382">
    <property type="entry name" value="AAA"/>
    <property type="match status" value="2"/>
</dbReference>
<dbReference type="CDD" id="cd03221">
    <property type="entry name" value="ABCF_EF-3"/>
    <property type="match status" value="1"/>
</dbReference>
<keyword evidence="2" id="KW-0547">Nucleotide-binding</keyword>